<dbReference type="Proteomes" id="UP000317315">
    <property type="component" value="Unassembled WGS sequence"/>
</dbReference>
<dbReference type="OrthoDB" id="10011635at2"/>
<evidence type="ECO:0000313" key="1">
    <source>
        <dbReference type="EMBL" id="SMO61414.1"/>
    </source>
</evidence>
<accession>A0A521CPL8</accession>
<evidence type="ECO:0000313" key="2">
    <source>
        <dbReference type="Proteomes" id="UP000317315"/>
    </source>
</evidence>
<gene>
    <name evidence="1" type="ORF">SAMN06269117_11441</name>
</gene>
<dbReference type="EMBL" id="FXTM01000014">
    <property type="protein sequence ID" value="SMO61414.1"/>
    <property type="molecule type" value="Genomic_DNA"/>
</dbReference>
<reference evidence="1 2" key="1">
    <citation type="submission" date="2017-05" db="EMBL/GenBank/DDBJ databases">
        <authorList>
            <person name="Varghese N."/>
            <person name="Submissions S."/>
        </authorList>
    </citation>
    <scope>NUCLEOTIDE SEQUENCE [LARGE SCALE GENOMIC DNA]</scope>
    <source>
        <strain evidence="1 2">DSM 16304</strain>
    </source>
</reference>
<protein>
    <submittedName>
        <fullName evidence="1">Uncharacterized protein</fullName>
    </submittedName>
</protein>
<organism evidence="1 2">
    <name type="scientific">Balnearium lithotrophicum</name>
    <dbReference type="NCBI Taxonomy" id="223788"/>
    <lineage>
        <taxon>Bacteria</taxon>
        <taxon>Pseudomonadati</taxon>
        <taxon>Aquificota</taxon>
        <taxon>Aquificia</taxon>
        <taxon>Desulfurobacteriales</taxon>
        <taxon>Desulfurobacteriaceae</taxon>
        <taxon>Balnearium</taxon>
    </lineage>
</organism>
<proteinExistence type="predicted"/>
<sequence>MSFKASFSFIYGFLPVITIFSNKFIPKGFGGYNYGFINIIRPKYKDDKGLINHEIQHSKQFYRTFGLAPIFRSLGIFPFLKKFSDRKIFNYECEAYGKQLCFIDSESFNWALKLFSQFVVTKYGIVGYSIEEAKEEIFKHYERFKRKDG</sequence>
<keyword evidence="2" id="KW-1185">Reference proteome</keyword>
<dbReference type="RefSeq" id="WP_142935674.1">
    <property type="nucleotide sequence ID" value="NZ_FXTM01000014.1"/>
</dbReference>
<name>A0A521CPL8_9BACT</name>
<dbReference type="AlphaFoldDB" id="A0A521CPL8"/>